<gene>
    <name evidence="1" type="ORF">QE375_001585</name>
</gene>
<accession>A0ABU1HQB8</accession>
<keyword evidence="2" id="KW-1185">Reference proteome</keyword>
<name>A0ABU1HQB8_9MICO</name>
<organism evidence="1 2">
    <name type="scientific">Microbacterium foliorum</name>
    <dbReference type="NCBI Taxonomy" id="104336"/>
    <lineage>
        <taxon>Bacteria</taxon>
        <taxon>Bacillati</taxon>
        <taxon>Actinomycetota</taxon>
        <taxon>Actinomycetes</taxon>
        <taxon>Micrococcales</taxon>
        <taxon>Microbacteriaceae</taxon>
        <taxon>Microbacterium</taxon>
    </lineage>
</organism>
<evidence type="ECO:0000313" key="2">
    <source>
        <dbReference type="Proteomes" id="UP001249291"/>
    </source>
</evidence>
<dbReference type="Proteomes" id="UP001249291">
    <property type="component" value="Unassembled WGS sequence"/>
</dbReference>
<evidence type="ECO:0000313" key="1">
    <source>
        <dbReference type="EMBL" id="MDR6142031.1"/>
    </source>
</evidence>
<sequence>MDAVHEKLAIRIANDAVTIASLEARAEALSAEIARLQVAASEAAPSPEGDED</sequence>
<dbReference type="RefSeq" id="WP_309689669.1">
    <property type="nucleotide sequence ID" value="NZ_JAVIZQ010000001.1"/>
</dbReference>
<dbReference type="EMBL" id="JAVIZQ010000001">
    <property type="protein sequence ID" value="MDR6142031.1"/>
    <property type="molecule type" value="Genomic_DNA"/>
</dbReference>
<reference evidence="1 2" key="1">
    <citation type="submission" date="2023-08" db="EMBL/GenBank/DDBJ databases">
        <title>Functional and genomic diversity of the sorghum phyllosphere microbiome.</title>
        <authorList>
            <person name="Shade A."/>
        </authorList>
    </citation>
    <scope>NUCLEOTIDE SEQUENCE [LARGE SCALE GENOMIC DNA]</scope>
    <source>
        <strain evidence="1 2">SORGH_AS_0445</strain>
    </source>
</reference>
<comment type="caution">
    <text evidence="1">The sequence shown here is derived from an EMBL/GenBank/DDBJ whole genome shotgun (WGS) entry which is preliminary data.</text>
</comment>
<proteinExistence type="predicted"/>
<protein>
    <submittedName>
        <fullName evidence="1">Uncharacterized small protein (DUF1192 family)</fullName>
    </submittedName>
</protein>